<keyword evidence="3" id="KW-1185">Reference proteome</keyword>
<organism evidence="2 3">
    <name type="scientific">Acanthoscelides obtectus</name>
    <name type="common">Bean weevil</name>
    <name type="synonym">Bruchus obtectus</name>
    <dbReference type="NCBI Taxonomy" id="200917"/>
    <lineage>
        <taxon>Eukaryota</taxon>
        <taxon>Metazoa</taxon>
        <taxon>Ecdysozoa</taxon>
        <taxon>Arthropoda</taxon>
        <taxon>Hexapoda</taxon>
        <taxon>Insecta</taxon>
        <taxon>Pterygota</taxon>
        <taxon>Neoptera</taxon>
        <taxon>Endopterygota</taxon>
        <taxon>Coleoptera</taxon>
        <taxon>Polyphaga</taxon>
        <taxon>Cucujiformia</taxon>
        <taxon>Chrysomeloidea</taxon>
        <taxon>Chrysomelidae</taxon>
        <taxon>Bruchinae</taxon>
        <taxon>Bruchini</taxon>
        <taxon>Acanthoscelides</taxon>
    </lineage>
</organism>
<accession>A0A9P0JPW0</accession>
<protein>
    <submittedName>
        <fullName evidence="2">Uncharacterized protein</fullName>
    </submittedName>
</protein>
<evidence type="ECO:0000313" key="2">
    <source>
        <dbReference type="EMBL" id="CAH1958716.1"/>
    </source>
</evidence>
<gene>
    <name evidence="2" type="ORF">ACAOBT_LOCUS2803</name>
</gene>
<evidence type="ECO:0000256" key="1">
    <source>
        <dbReference type="SAM" id="Phobius"/>
    </source>
</evidence>
<dbReference type="AlphaFoldDB" id="A0A9P0JPW0"/>
<comment type="caution">
    <text evidence="2">The sequence shown here is derived from an EMBL/GenBank/DDBJ whole genome shotgun (WGS) entry which is preliminary data.</text>
</comment>
<keyword evidence="1" id="KW-1133">Transmembrane helix</keyword>
<sequence length="55" mass="6204">MAETDMRASRFLTIVPRGIFLPYVVHLLNKSILNVVGLVIYNYQNRSPAEIGLSL</sequence>
<name>A0A9P0JPW0_ACAOB</name>
<reference evidence="2" key="1">
    <citation type="submission" date="2022-03" db="EMBL/GenBank/DDBJ databases">
        <authorList>
            <person name="Sayadi A."/>
        </authorList>
    </citation>
    <scope>NUCLEOTIDE SEQUENCE</scope>
</reference>
<proteinExistence type="predicted"/>
<keyword evidence="1" id="KW-0472">Membrane</keyword>
<evidence type="ECO:0000313" key="3">
    <source>
        <dbReference type="Proteomes" id="UP001152888"/>
    </source>
</evidence>
<keyword evidence="1" id="KW-0812">Transmembrane</keyword>
<dbReference type="Proteomes" id="UP001152888">
    <property type="component" value="Unassembled WGS sequence"/>
</dbReference>
<dbReference type="EMBL" id="CAKOFQ010006678">
    <property type="protein sequence ID" value="CAH1958716.1"/>
    <property type="molecule type" value="Genomic_DNA"/>
</dbReference>
<feature type="transmembrane region" description="Helical" evidence="1">
    <location>
        <begin position="20"/>
        <end position="41"/>
    </location>
</feature>